<dbReference type="PANTHER" id="PTHR31151">
    <property type="entry name" value="PROLINE-TRNA LIGASE (DUF1680)"/>
    <property type="match status" value="1"/>
</dbReference>
<dbReference type="InterPro" id="IPR012878">
    <property type="entry name" value="Beta-AFase-like_GH127_cat"/>
</dbReference>
<gene>
    <name evidence="2" type="ORF">GUJ93_ZPchr0006g43719</name>
</gene>
<dbReference type="EMBL" id="JAAALK010000283">
    <property type="protein sequence ID" value="KAG8075293.1"/>
    <property type="molecule type" value="Genomic_DNA"/>
</dbReference>
<sequence length="156" mass="17277">MSAAAKMWASTHNATLAGKMAAVVEALHACQATAGTGYLSAFPAEFFDRFEAIRPVWAPYYTIHKIMQGLLDQYTVAGNGKALGMVVAMADYFAGRVRSVIQRYSIERHWTSLNEETGGMNDVLYQLYTITNDQRHLVLAHLFDKPCFLGLLAVQV</sequence>
<proteinExistence type="predicted"/>
<evidence type="ECO:0000259" key="1">
    <source>
        <dbReference type="Pfam" id="PF07944"/>
    </source>
</evidence>
<reference evidence="2" key="2">
    <citation type="submission" date="2021-02" db="EMBL/GenBank/DDBJ databases">
        <authorList>
            <person name="Kimball J.A."/>
            <person name="Haas M.W."/>
            <person name="Macchietto M."/>
            <person name="Kono T."/>
            <person name="Duquette J."/>
            <person name="Shao M."/>
        </authorList>
    </citation>
    <scope>NUCLEOTIDE SEQUENCE</scope>
    <source>
        <tissue evidence="2">Fresh leaf tissue</tissue>
    </source>
</reference>
<dbReference type="Pfam" id="PF07944">
    <property type="entry name" value="Beta-AFase-like_GH127_cat"/>
    <property type="match status" value="1"/>
</dbReference>
<dbReference type="Proteomes" id="UP000729402">
    <property type="component" value="Unassembled WGS sequence"/>
</dbReference>
<dbReference type="PANTHER" id="PTHR31151:SF0">
    <property type="entry name" value="PROLINE-TRNA LIGASE (DUF1680)"/>
    <property type="match status" value="1"/>
</dbReference>
<organism evidence="2 3">
    <name type="scientific">Zizania palustris</name>
    <name type="common">Northern wild rice</name>
    <dbReference type="NCBI Taxonomy" id="103762"/>
    <lineage>
        <taxon>Eukaryota</taxon>
        <taxon>Viridiplantae</taxon>
        <taxon>Streptophyta</taxon>
        <taxon>Embryophyta</taxon>
        <taxon>Tracheophyta</taxon>
        <taxon>Spermatophyta</taxon>
        <taxon>Magnoliopsida</taxon>
        <taxon>Liliopsida</taxon>
        <taxon>Poales</taxon>
        <taxon>Poaceae</taxon>
        <taxon>BOP clade</taxon>
        <taxon>Oryzoideae</taxon>
        <taxon>Oryzeae</taxon>
        <taxon>Zizaniinae</taxon>
        <taxon>Zizania</taxon>
    </lineage>
</organism>
<accession>A0A8J5T8J5</accession>
<keyword evidence="3" id="KW-1185">Reference proteome</keyword>
<reference evidence="2" key="1">
    <citation type="journal article" date="2021" name="bioRxiv">
        <title>Whole Genome Assembly and Annotation of Northern Wild Rice, Zizania palustris L., Supports a Whole Genome Duplication in the Zizania Genus.</title>
        <authorList>
            <person name="Haas M."/>
            <person name="Kono T."/>
            <person name="Macchietto M."/>
            <person name="Millas R."/>
            <person name="McGilp L."/>
            <person name="Shao M."/>
            <person name="Duquette J."/>
            <person name="Hirsch C.N."/>
            <person name="Kimball J."/>
        </authorList>
    </citation>
    <scope>NUCLEOTIDE SEQUENCE</scope>
    <source>
        <tissue evidence="2">Fresh leaf tissue</tissue>
    </source>
</reference>
<dbReference type="AlphaFoldDB" id="A0A8J5T8J5"/>
<comment type="caution">
    <text evidence="2">The sequence shown here is derived from an EMBL/GenBank/DDBJ whole genome shotgun (WGS) entry which is preliminary data.</text>
</comment>
<protein>
    <recommendedName>
        <fullName evidence="1">Non-reducing end beta-L-arabinofuranosidase-like GH127 catalytic domain-containing protein</fullName>
    </recommendedName>
</protein>
<evidence type="ECO:0000313" key="3">
    <source>
        <dbReference type="Proteomes" id="UP000729402"/>
    </source>
</evidence>
<evidence type="ECO:0000313" key="2">
    <source>
        <dbReference type="EMBL" id="KAG8075293.1"/>
    </source>
</evidence>
<name>A0A8J5T8J5_ZIZPA</name>
<dbReference type="OrthoDB" id="646860at2759"/>
<feature type="domain" description="Non-reducing end beta-L-arabinofuranosidase-like GH127 catalytic" evidence="1">
    <location>
        <begin position="1"/>
        <end position="152"/>
    </location>
</feature>